<proteinExistence type="predicted"/>
<dbReference type="InterPro" id="IPR043502">
    <property type="entry name" value="DNA/RNA_pol_sf"/>
</dbReference>
<accession>A0A8C2DZ60</accession>
<sequence length="269" mass="29659">MCNDFLKFFNLKIDNVRKDILSSFSHHASTVNLPSSSCIPFFNFSLVTFESLCAQVSGMKASTCILDPLPSTLFKSCFGYLCPAVLTIINDSLATGVVPTALKTAAVTPMLKKPNSDLNNLSNFHPISHLPFIAKILEGVVPSQLHNHLTINNMFEPLQYGFRKLHSTETALVKVVNDLLLASDSGALSILILLDLSSAFDTFDHMLLLNRLETIFGVSGTALEWFRSYFTGRTQFVFMDSFRSDVDPVCTGVPQGSVLGPLLFSIYIY</sequence>
<reference evidence="2" key="1">
    <citation type="submission" date="2025-08" db="UniProtKB">
        <authorList>
            <consortium name="Ensembl"/>
        </authorList>
    </citation>
    <scope>IDENTIFICATION</scope>
</reference>
<feature type="domain" description="Reverse transcriptase" evidence="1">
    <location>
        <begin position="91"/>
        <end position="269"/>
    </location>
</feature>
<name>A0A8C2DZ60_CYPCA</name>
<protein>
    <recommendedName>
        <fullName evidence="1">Reverse transcriptase domain-containing protein</fullName>
    </recommendedName>
</protein>
<dbReference type="PANTHER" id="PTHR33332">
    <property type="entry name" value="REVERSE TRANSCRIPTASE DOMAIN-CONTAINING PROTEIN"/>
    <property type="match status" value="1"/>
</dbReference>
<dbReference type="Proteomes" id="UP000694701">
    <property type="component" value="Unplaced"/>
</dbReference>
<dbReference type="InterPro" id="IPR000477">
    <property type="entry name" value="RT_dom"/>
</dbReference>
<dbReference type="Ensembl" id="ENSCCRT00020035977.1">
    <property type="protein sequence ID" value="ENSCCRP00020032896.1"/>
    <property type="gene ID" value="ENSCCRG00020014878.1"/>
</dbReference>
<dbReference type="SUPFAM" id="SSF56672">
    <property type="entry name" value="DNA/RNA polymerases"/>
    <property type="match status" value="1"/>
</dbReference>
<evidence type="ECO:0000313" key="3">
    <source>
        <dbReference type="Proteomes" id="UP000694701"/>
    </source>
</evidence>
<evidence type="ECO:0000313" key="2">
    <source>
        <dbReference type="Ensembl" id="ENSCCRP00020032896.1"/>
    </source>
</evidence>
<dbReference type="Pfam" id="PF00078">
    <property type="entry name" value="RVT_1"/>
    <property type="match status" value="1"/>
</dbReference>
<dbReference type="PROSITE" id="PS50878">
    <property type="entry name" value="RT_POL"/>
    <property type="match status" value="1"/>
</dbReference>
<evidence type="ECO:0000259" key="1">
    <source>
        <dbReference type="PROSITE" id="PS50878"/>
    </source>
</evidence>
<organism evidence="2 3">
    <name type="scientific">Cyprinus carpio</name>
    <name type="common">Common carp</name>
    <dbReference type="NCBI Taxonomy" id="7962"/>
    <lineage>
        <taxon>Eukaryota</taxon>
        <taxon>Metazoa</taxon>
        <taxon>Chordata</taxon>
        <taxon>Craniata</taxon>
        <taxon>Vertebrata</taxon>
        <taxon>Euteleostomi</taxon>
        <taxon>Actinopterygii</taxon>
        <taxon>Neopterygii</taxon>
        <taxon>Teleostei</taxon>
        <taxon>Ostariophysi</taxon>
        <taxon>Cypriniformes</taxon>
        <taxon>Cyprinidae</taxon>
        <taxon>Cyprininae</taxon>
        <taxon>Cyprinus</taxon>
    </lineage>
</organism>
<dbReference type="AlphaFoldDB" id="A0A8C2DZ60"/>